<keyword evidence="4" id="KW-1185">Reference proteome</keyword>
<gene>
    <name evidence="3" type="ORF">Pla100_32930</name>
</gene>
<feature type="domain" description="Right handed beta helix" evidence="2">
    <location>
        <begin position="151"/>
        <end position="246"/>
    </location>
</feature>
<dbReference type="Pfam" id="PF12708">
    <property type="entry name" value="Pect-lyase_RHGA_epim"/>
    <property type="match status" value="1"/>
</dbReference>
<name>A0A5C6A6P5_9BACT</name>
<dbReference type="Proteomes" id="UP000316213">
    <property type="component" value="Unassembled WGS sequence"/>
</dbReference>
<dbReference type="InterPro" id="IPR039448">
    <property type="entry name" value="Beta_helix"/>
</dbReference>
<dbReference type="Pfam" id="PF13229">
    <property type="entry name" value="Beta_helix"/>
    <property type="match status" value="2"/>
</dbReference>
<dbReference type="InterPro" id="IPR012334">
    <property type="entry name" value="Pectin_lyas_fold"/>
</dbReference>
<dbReference type="InterPro" id="IPR006626">
    <property type="entry name" value="PbH1"/>
</dbReference>
<reference evidence="3 4" key="1">
    <citation type="submission" date="2019-02" db="EMBL/GenBank/DDBJ databases">
        <title>Deep-cultivation of Planctomycetes and their phenomic and genomic characterization uncovers novel biology.</title>
        <authorList>
            <person name="Wiegand S."/>
            <person name="Jogler M."/>
            <person name="Boedeker C."/>
            <person name="Pinto D."/>
            <person name="Vollmers J."/>
            <person name="Rivas-Marin E."/>
            <person name="Kohn T."/>
            <person name="Peeters S.H."/>
            <person name="Heuer A."/>
            <person name="Rast P."/>
            <person name="Oberbeckmann S."/>
            <person name="Bunk B."/>
            <person name="Jeske O."/>
            <person name="Meyerdierks A."/>
            <person name="Storesund J.E."/>
            <person name="Kallscheuer N."/>
            <person name="Luecker S."/>
            <person name="Lage O.M."/>
            <person name="Pohl T."/>
            <person name="Merkel B.J."/>
            <person name="Hornburger P."/>
            <person name="Mueller R.-W."/>
            <person name="Bruemmer F."/>
            <person name="Labrenz M."/>
            <person name="Spormann A.M."/>
            <person name="Op Den Camp H."/>
            <person name="Overmann J."/>
            <person name="Amann R."/>
            <person name="Jetten M.S.M."/>
            <person name="Mascher T."/>
            <person name="Medema M.H."/>
            <person name="Devos D.P."/>
            <person name="Kaster A.-K."/>
            <person name="Ovreas L."/>
            <person name="Rohde M."/>
            <person name="Galperin M.Y."/>
            <person name="Jogler C."/>
        </authorList>
    </citation>
    <scope>NUCLEOTIDE SEQUENCE [LARGE SCALE GENOMIC DNA]</scope>
    <source>
        <strain evidence="3 4">Pla100</strain>
    </source>
</reference>
<sequence length="489" mass="52677">MSCRQLRSFVNIQPIQFVPILFLMVALLATAGRVSAESVREFGAVGDGATDDTASIERAIAETKTGEIQFPRGDYRITRTIEIPLSQTGRIGLDGHGGVGRVTMAGSGPAFRFVGTHQSTASPEGFTDLTWQHERMPQVSGLEILGDHPEADGIEFVRVMQPTLHGVLIREVRNGVVMSTRNRNLLIDSCHIYNCSGIGVFFDRVNLHQAIVHGSHISYCKGGGIKIVDGEIRNFQITGNDIEYNFDPDAEQSADIWFEIPNGTVAEGTISGNTIQAKVSPGGANIRFVGPESANHPTPMSMWTISGNVIGSQTVNMHLVRCRGMAITGNHIYSGLERNLVLDDCRNIVVGTNSLDQSHSLGRGFSNGITVRDSRGVLIHTLVLDDCAAGTESAGGSVEVFDSREVTIKDCQIANPHARGIWASGTRNTQIVGNTIVQDTETPRMIAAIEVQQPTGTMLIRDNLVSKGTKGDVVADDPNVHVRGNESAN</sequence>
<dbReference type="OrthoDB" id="248604at2"/>
<comment type="caution">
    <text evidence="3">The sequence shown here is derived from an EMBL/GenBank/DDBJ whole genome shotgun (WGS) entry which is preliminary data.</text>
</comment>
<accession>A0A5C6A6P5</accession>
<evidence type="ECO:0000259" key="2">
    <source>
        <dbReference type="Pfam" id="PF13229"/>
    </source>
</evidence>
<dbReference type="SUPFAM" id="SSF51126">
    <property type="entry name" value="Pectin lyase-like"/>
    <property type="match status" value="2"/>
</dbReference>
<proteinExistence type="predicted"/>
<keyword evidence="3" id="KW-0456">Lyase</keyword>
<protein>
    <submittedName>
        <fullName evidence="3">Pectate lyase superfamily protein</fullName>
    </submittedName>
</protein>
<evidence type="ECO:0000313" key="4">
    <source>
        <dbReference type="Proteomes" id="UP000316213"/>
    </source>
</evidence>
<evidence type="ECO:0000313" key="3">
    <source>
        <dbReference type="EMBL" id="TWT95652.1"/>
    </source>
</evidence>
<dbReference type="EMBL" id="SJPM01000006">
    <property type="protein sequence ID" value="TWT95652.1"/>
    <property type="molecule type" value="Genomic_DNA"/>
</dbReference>
<feature type="domain" description="Right handed beta helix" evidence="2">
    <location>
        <begin position="326"/>
        <end position="485"/>
    </location>
</feature>
<dbReference type="SMART" id="SM00710">
    <property type="entry name" value="PbH1"/>
    <property type="match status" value="7"/>
</dbReference>
<dbReference type="Gene3D" id="2.160.20.10">
    <property type="entry name" value="Single-stranded right-handed beta-helix, Pectin lyase-like"/>
    <property type="match status" value="2"/>
</dbReference>
<evidence type="ECO:0000259" key="1">
    <source>
        <dbReference type="Pfam" id="PF12708"/>
    </source>
</evidence>
<organism evidence="3 4">
    <name type="scientific">Neorhodopirellula pilleata</name>
    <dbReference type="NCBI Taxonomy" id="2714738"/>
    <lineage>
        <taxon>Bacteria</taxon>
        <taxon>Pseudomonadati</taxon>
        <taxon>Planctomycetota</taxon>
        <taxon>Planctomycetia</taxon>
        <taxon>Pirellulales</taxon>
        <taxon>Pirellulaceae</taxon>
        <taxon>Neorhodopirellula</taxon>
    </lineage>
</organism>
<feature type="domain" description="Rhamnogalacturonase A/B/Epimerase-like pectate lyase" evidence="1">
    <location>
        <begin position="38"/>
        <end position="83"/>
    </location>
</feature>
<dbReference type="InterPro" id="IPR024535">
    <property type="entry name" value="RHGA/B-epi-like_pectate_lyase"/>
</dbReference>
<dbReference type="GO" id="GO:0016829">
    <property type="term" value="F:lyase activity"/>
    <property type="evidence" value="ECO:0007669"/>
    <property type="project" value="UniProtKB-KW"/>
</dbReference>
<dbReference type="AlphaFoldDB" id="A0A5C6A6P5"/>
<dbReference type="InterPro" id="IPR011050">
    <property type="entry name" value="Pectin_lyase_fold/virulence"/>
</dbReference>